<dbReference type="GO" id="GO:0005886">
    <property type="term" value="C:plasma membrane"/>
    <property type="evidence" value="ECO:0007669"/>
    <property type="project" value="UniProtKB-SubCell"/>
</dbReference>
<reference evidence="8 9" key="1">
    <citation type="submission" date="2018-03" db="EMBL/GenBank/DDBJ databases">
        <title>Genomic Encyclopedia of Archaeal and Bacterial Type Strains, Phase II (KMG-II): from individual species to whole genera.</title>
        <authorList>
            <person name="Goeker M."/>
        </authorList>
    </citation>
    <scope>NUCLEOTIDE SEQUENCE [LARGE SCALE GENOMIC DNA]</scope>
    <source>
        <strain evidence="8 9">DSM 28354</strain>
    </source>
</reference>
<evidence type="ECO:0000313" key="8">
    <source>
        <dbReference type="EMBL" id="PRY36032.1"/>
    </source>
</evidence>
<evidence type="ECO:0000256" key="4">
    <source>
        <dbReference type="ARBA" id="ARBA00022692"/>
    </source>
</evidence>
<evidence type="ECO:0000256" key="5">
    <source>
        <dbReference type="ARBA" id="ARBA00022989"/>
    </source>
</evidence>
<protein>
    <submittedName>
        <fullName evidence="8">Type IV secretion system protein VirD4</fullName>
    </submittedName>
</protein>
<evidence type="ECO:0000256" key="2">
    <source>
        <dbReference type="ARBA" id="ARBA00008806"/>
    </source>
</evidence>
<keyword evidence="4" id="KW-0812">Transmembrane</keyword>
<proteinExistence type="inferred from homology"/>
<name>A0A2T0SRI8_9BACT</name>
<keyword evidence="3" id="KW-1003">Cell membrane</keyword>
<dbReference type="EMBL" id="PVTE01000013">
    <property type="protein sequence ID" value="PRY36032.1"/>
    <property type="molecule type" value="Genomic_DNA"/>
</dbReference>
<dbReference type="RefSeq" id="WP_106138926.1">
    <property type="nucleotide sequence ID" value="NZ_PVTE01000013.1"/>
</dbReference>
<dbReference type="InterPro" id="IPR051539">
    <property type="entry name" value="T4SS-coupling_protein"/>
</dbReference>
<dbReference type="PANTHER" id="PTHR37937:SF1">
    <property type="entry name" value="CONJUGATIVE TRANSFER: DNA TRANSPORT"/>
    <property type="match status" value="1"/>
</dbReference>
<dbReference type="Gene3D" id="3.40.50.300">
    <property type="entry name" value="P-loop containing nucleotide triphosphate hydrolases"/>
    <property type="match status" value="1"/>
</dbReference>
<evidence type="ECO:0000256" key="1">
    <source>
        <dbReference type="ARBA" id="ARBA00004651"/>
    </source>
</evidence>
<dbReference type="AlphaFoldDB" id="A0A2T0SRI8"/>
<dbReference type="Proteomes" id="UP000238375">
    <property type="component" value="Unassembled WGS sequence"/>
</dbReference>
<feature type="compositionally biased region" description="Polar residues" evidence="7">
    <location>
        <begin position="14"/>
        <end position="36"/>
    </location>
</feature>
<organism evidence="8 9">
    <name type="scientific">Spirosoma oryzae</name>
    <dbReference type="NCBI Taxonomy" id="1469603"/>
    <lineage>
        <taxon>Bacteria</taxon>
        <taxon>Pseudomonadati</taxon>
        <taxon>Bacteroidota</taxon>
        <taxon>Cytophagia</taxon>
        <taxon>Cytophagales</taxon>
        <taxon>Cytophagaceae</taxon>
        <taxon>Spirosoma</taxon>
    </lineage>
</organism>
<keyword evidence="6" id="KW-0472">Membrane</keyword>
<comment type="similarity">
    <text evidence="2">Belongs to the VirD4/TraG family.</text>
</comment>
<comment type="subcellular location">
    <subcellularLocation>
        <location evidence="1">Cell membrane</location>
        <topology evidence="1">Multi-pass membrane protein</topology>
    </subcellularLocation>
</comment>
<dbReference type="InterPro" id="IPR003688">
    <property type="entry name" value="TraG/VirD4"/>
</dbReference>
<dbReference type="Pfam" id="PF02534">
    <property type="entry name" value="T4SS-DNA_transf"/>
    <property type="match status" value="1"/>
</dbReference>
<gene>
    <name evidence="8" type="ORF">CLV58_113163</name>
</gene>
<evidence type="ECO:0000256" key="7">
    <source>
        <dbReference type="SAM" id="MobiDB-lite"/>
    </source>
</evidence>
<evidence type="ECO:0000256" key="3">
    <source>
        <dbReference type="ARBA" id="ARBA00022475"/>
    </source>
</evidence>
<dbReference type="OrthoDB" id="9759295at2"/>
<feature type="region of interest" description="Disordered" evidence="7">
    <location>
        <begin position="14"/>
        <end position="41"/>
    </location>
</feature>
<dbReference type="CDD" id="cd01127">
    <property type="entry name" value="TrwB_TraG_TraD_VirD4"/>
    <property type="match status" value="1"/>
</dbReference>
<evidence type="ECO:0000313" key="9">
    <source>
        <dbReference type="Proteomes" id="UP000238375"/>
    </source>
</evidence>
<dbReference type="SUPFAM" id="SSF52540">
    <property type="entry name" value="P-loop containing nucleoside triphosphate hydrolases"/>
    <property type="match status" value="1"/>
</dbReference>
<keyword evidence="9" id="KW-1185">Reference proteome</keyword>
<accession>A0A2T0SRI8</accession>
<evidence type="ECO:0000256" key="6">
    <source>
        <dbReference type="ARBA" id="ARBA00023136"/>
    </source>
</evidence>
<comment type="caution">
    <text evidence="8">The sequence shown here is derived from an EMBL/GenBank/DDBJ whole genome shotgun (WGS) entry which is preliminary data.</text>
</comment>
<dbReference type="InterPro" id="IPR027417">
    <property type="entry name" value="P-loop_NTPase"/>
</dbReference>
<dbReference type="PANTHER" id="PTHR37937">
    <property type="entry name" value="CONJUGATIVE TRANSFER: DNA TRANSPORT"/>
    <property type="match status" value="1"/>
</dbReference>
<sequence length="446" mass="49589">MYLDATPLLVGYQTDSSPSALQSTPIQGFHRSSQPPADSAPLKPIYYDGTAHLMTVAPTGTGKGRGVVVPTLLTYPGSVVVLDPKGENYQVTARARREMGQHVIRLNPFGVHDKESDALNVMDVFDLPGIDIETEAQLMAELFSQGLKGTKEPFWDLTATMLLAGVIGYVASVCPPEERNLATVRDILFDSDAIYRLALILDTHGKQLPKAAYHQIAAFLAMPDQNTRPSTLATANSYLTPFLSEDVNRVTSRSTFKLTDFRDGAPLSIYIVVPPDKLVSHRALLKLWIGVLLKTITSRVTIPDLQTLFMLDEAGQLGHFAYLYNIITLCRGYGLKCWTIWQDFQQLESNYPHDWQTLMNNCGVLQFFGCKNVQIARRIEFVTGTSALQVQKLRTDQQLLLLDGDAVFSRKVDYLADPAYQHRFDPNPFYRRSGPIDTDTAGPGRT</sequence>
<keyword evidence="5" id="KW-1133">Transmembrane helix</keyword>